<sequence>MVVVLLILVMLSNLIFRKFVKFPQIFICDFSSNFIIFNLMQLAAKTDEFYSSSLISSYRVFRSISSLLITFSEAAKRKLGVRYPGGNEVCAERSVYNCDIRYTYNFELGFDHLRNNLARNSGVADNLFKDDMFLVYFMKRKCSTKTPYTSVRCWSQLCFQLSLHFYPSQTE</sequence>
<feature type="signal peptide" evidence="1">
    <location>
        <begin position="1"/>
        <end position="17"/>
    </location>
</feature>
<name>A0A2G5D986_AQUCA</name>
<keyword evidence="3" id="KW-1185">Reference proteome</keyword>
<evidence type="ECO:0000256" key="1">
    <source>
        <dbReference type="SAM" id="SignalP"/>
    </source>
</evidence>
<organism evidence="2 3">
    <name type="scientific">Aquilegia coerulea</name>
    <name type="common">Rocky mountain columbine</name>
    <dbReference type="NCBI Taxonomy" id="218851"/>
    <lineage>
        <taxon>Eukaryota</taxon>
        <taxon>Viridiplantae</taxon>
        <taxon>Streptophyta</taxon>
        <taxon>Embryophyta</taxon>
        <taxon>Tracheophyta</taxon>
        <taxon>Spermatophyta</taxon>
        <taxon>Magnoliopsida</taxon>
        <taxon>Ranunculales</taxon>
        <taxon>Ranunculaceae</taxon>
        <taxon>Thalictroideae</taxon>
        <taxon>Aquilegia</taxon>
    </lineage>
</organism>
<dbReference type="OrthoDB" id="27934at2759"/>
<feature type="chain" id="PRO_5013828309" evidence="1">
    <location>
        <begin position="18"/>
        <end position="171"/>
    </location>
</feature>
<evidence type="ECO:0000313" key="2">
    <source>
        <dbReference type="EMBL" id="PIA40089.1"/>
    </source>
</evidence>
<protein>
    <submittedName>
        <fullName evidence="2">Uncharacterized protein</fullName>
    </submittedName>
</protein>
<dbReference type="AlphaFoldDB" id="A0A2G5D986"/>
<dbReference type="Proteomes" id="UP000230069">
    <property type="component" value="Unassembled WGS sequence"/>
</dbReference>
<evidence type="ECO:0000313" key="3">
    <source>
        <dbReference type="Proteomes" id="UP000230069"/>
    </source>
</evidence>
<dbReference type="EMBL" id="KZ305042">
    <property type="protein sequence ID" value="PIA40089.1"/>
    <property type="molecule type" value="Genomic_DNA"/>
</dbReference>
<reference evidence="2 3" key="1">
    <citation type="submission" date="2017-09" db="EMBL/GenBank/DDBJ databases">
        <title>WGS assembly of Aquilegia coerulea Goldsmith.</title>
        <authorList>
            <person name="Hodges S."/>
            <person name="Kramer E."/>
            <person name="Nordborg M."/>
            <person name="Tomkins J."/>
            <person name="Borevitz J."/>
            <person name="Derieg N."/>
            <person name="Yan J."/>
            <person name="Mihaltcheva S."/>
            <person name="Hayes R.D."/>
            <person name="Rokhsar D."/>
        </authorList>
    </citation>
    <scope>NUCLEOTIDE SEQUENCE [LARGE SCALE GENOMIC DNA]</scope>
    <source>
        <strain evidence="3">cv. Goldsmith</strain>
    </source>
</reference>
<gene>
    <name evidence="2" type="ORF">AQUCO_02500069v1</name>
</gene>
<proteinExistence type="predicted"/>
<keyword evidence="1" id="KW-0732">Signal</keyword>
<dbReference type="InParanoid" id="A0A2G5D986"/>
<accession>A0A2G5D986</accession>